<dbReference type="GO" id="GO:0016740">
    <property type="term" value="F:transferase activity"/>
    <property type="evidence" value="ECO:0007669"/>
    <property type="project" value="UniProtKB-KW"/>
</dbReference>
<dbReference type="EMBL" id="CP151262">
    <property type="protein sequence ID" value="WZH45489.1"/>
    <property type="molecule type" value="Genomic_DNA"/>
</dbReference>
<comment type="subcellular location">
    <subcellularLocation>
        <location evidence="1">Membrane</location>
        <topology evidence="1">Multi-pass membrane protein</topology>
    </subcellularLocation>
</comment>
<dbReference type="Pfam" id="PF07779">
    <property type="entry name" value="Cas1_AcylT"/>
    <property type="match status" value="1"/>
</dbReference>
<feature type="transmembrane region" description="Helical" evidence="8">
    <location>
        <begin position="546"/>
        <end position="566"/>
    </location>
</feature>
<evidence type="ECO:0000256" key="2">
    <source>
        <dbReference type="ARBA" id="ARBA00010666"/>
    </source>
</evidence>
<keyword evidence="3 11" id="KW-0808">Transferase</keyword>
<proteinExistence type="inferred from homology"/>
<accession>A0ABZ2WXV3</accession>
<evidence type="ECO:0000313" key="12">
    <source>
        <dbReference type="Proteomes" id="UP001489902"/>
    </source>
</evidence>
<evidence type="ECO:0000313" key="11">
    <source>
        <dbReference type="EMBL" id="WZH45489.1"/>
    </source>
</evidence>
<feature type="domain" description="NXPE C-terminal" evidence="10">
    <location>
        <begin position="67"/>
        <end position="120"/>
    </location>
</feature>
<feature type="transmembrane region" description="Helical" evidence="8">
    <location>
        <begin position="578"/>
        <end position="602"/>
    </location>
</feature>
<evidence type="ECO:0000256" key="3">
    <source>
        <dbReference type="ARBA" id="ARBA00022679"/>
    </source>
</evidence>
<evidence type="ECO:0000256" key="5">
    <source>
        <dbReference type="ARBA" id="ARBA00022989"/>
    </source>
</evidence>
<feature type="transmembrane region" description="Helical" evidence="8">
    <location>
        <begin position="622"/>
        <end position="640"/>
    </location>
</feature>
<keyword evidence="4 8" id="KW-0812">Transmembrane</keyword>
<keyword evidence="6 8" id="KW-0472">Membrane</keyword>
<evidence type="ECO:0000256" key="8">
    <source>
        <dbReference type="SAM" id="Phobius"/>
    </source>
</evidence>
<name>A0ABZ2WXV3_9HYPO</name>
<dbReference type="PANTHER" id="PTHR13533">
    <property type="entry name" value="N-ACETYLNEURAMINATE 9-O-ACETYLTRANSFERASE"/>
    <property type="match status" value="1"/>
</dbReference>
<gene>
    <name evidence="11" type="ORF">QYS62_006549</name>
</gene>
<evidence type="ECO:0000256" key="7">
    <source>
        <dbReference type="ARBA" id="ARBA00023180"/>
    </source>
</evidence>
<dbReference type="InterPro" id="IPR012419">
    <property type="entry name" value="Cas1_AcylTrans_dom"/>
</dbReference>
<feature type="transmembrane region" description="Helical" evidence="8">
    <location>
        <begin position="409"/>
        <end position="429"/>
    </location>
</feature>
<keyword evidence="12" id="KW-1185">Reference proteome</keyword>
<feature type="transmembrane region" description="Helical" evidence="8">
    <location>
        <begin position="488"/>
        <end position="510"/>
    </location>
</feature>
<keyword evidence="5 8" id="KW-1133">Transmembrane helix</keyword>
<feature type="transmembrane region" description="Helical" evidence="8">
    <location>
        <begin position="376"/>
        <end position="397"/>
    </location>
</feature>
<feature type="transmembrane region" description="Helical" evidence="8">
    <location>
        <begin position="837"/>
        <end position="857"/>
    </location>
</feature>
<feature type="transmembrane region" description="Helical" evidence="8">
    <location>
        <begin position="652"/>
        <end position="671"/>
    </location>
</feature>
<keyword evidence="7" id="KW-0325">Glycoprotein</keyword>
<dbReference type="Pfam" id="PF24536">
    <property type="entry name" value="NXPE4_C"/>
    <property type="match status" value="1"/>
</dbReference>
<feature type="transmembrane region" description="Helical" evidence="8">
    <location>
        <begin position="683"/>
        <end position="703"/>
    </location>
</feature>
<dbReference type="PANTHER" id="PTHR13533:SF1">
    <property type="entry name" value="N-ACETYLNEURAMINATE 9-O-ACETYLTRANSFERASE"/>
    <property type="match status" value="1"/>
</dbReference>
<feature type="domain" description="Cas1p 10 TM acyl transferase" evidence="9">
    <location>
        <begin position="454"/>
        <end position="785"/>
    </location>
</feature>
<evidence type="ECO:0000256" key="4">
    <source>
        <dbReference type="ARBA" id="ARBA00022692"/>
    </source>
</evidence>
<sequence length="869" mass="97416">MGAAMPLSGVALSRVLALGLTLVVILGIAINQLQLGDDPYRCKALLNDGNWLDTPAENGSRAPFNTWQPPGCMIHKYKKEEIEQCMEGRHMLFVGDSTTRQVFYGMARLLDSEKAEQVRAKSLKHESHDEVFGGIRLKEIWDPFGNESAIAHDELALYRQERLDKVPVEEQKGPALAFMGMGVWFAARFEKEESLPRFKSAFANVSELVCHKDFAPFGNRPMDPRDGIGTEMFFAPVAPPFYDELPEYRKTGIASQPGEVEAIDEFLKTQEVESGIPMMWSFPALSYEQKDAIGDHENGFHVTDSVAEMKAQILLNLRCNAKLDMQKSYPYDRTCCTNYGEKSLVQVILVALGILYVGGAAITEIIALRSSEAPKWAIFNLDVATFVTGLLACYWADRTQSFAKGSKEYNMFDFNLLSAICVIIGLAFMTKSKPPPPRPGAQATAAAAPATLDDAKPLSRDQTDEWKGWMQALILVYHWTGASRDLNIYVGIRLLVAAYLFQTGFGHGVFFSSKKDFSFKRIAAVLLRLNLLSCALPFFMNTDYMFYYFAPLVSFWFLIIYALFAIGQKYNDNTWALMGKIVISAAICPGAMLWTPVLQWVFDALNIVFKIEWDLHEWQFRLGLDGLIVYVGIIMGVCSVRTKIYNKILTQSYGLAGIAGILSMPLYWWVAVSSAEKKQDYTALHPVFSFIPIMGFIAARNMFPAARTWYSRTFAWIGRCSLETFTLQFHILLAADTKGLLLLDIFKGDGTLLCDRWRSLIIIVPVFLWLSSRVADATGGMVKLLTMDWAVEEQAEQYDIEAKADAEPLMSGNPLLSPFTRHLPSTSSWANNLKIRMLGLFVLLWALNLVSASNFPLPTTITNSISQFY</sequence>
<feature type="transmembrane region" description="Helical" evidence="8">
    <location>
        <begin position="12"/>
        <end position="33"/>
    </location>
</feature>
<evidence type="ECO:0000256" key="6">
    <source>
        <dbReference type="ARBA" id="ARBA00023136"/>
    </source>
</evidence>
<evidence type="ECO:0000256" key="1">
    <source>
        <dbReference type="ARBA" id="ARBA00004141"/>
    </source>
</evidence>
<comment type="similarity">
    <text evidence="2">Belongs to the PC-esterase family. CASD1 subfamily.</text>
</comment>
<dbReference type="Proteomes" id="UP001489902">
    <property type="component" value="Chromosome 3"/>
</dbReference>
<feature type="transmembrane region" description="Helical" evidence="8">
    <location>
        <begin position="347"/>
        <end position="370"/>
    </location>
</feature>
<reference evidence="11 12" key="1">
    <citation type="submission" date="2024-04" db="EMBL/GenBank/DDBJ databases">
        <title>Complete genome sequence of Fusarium acuminatum.</title>
        <authorList>
            <person name="Lan B."/>
        </authorList>
    </citation>
    <scope>NUCLEOTIDE SEQUENCE [LARGE SCALE GENOMIC DNA]</scope>
    <source>
        <strain evidence="11">1A</strain>
    </source>
</reference>
<protein>
    <submittedName>
        <fullName evidence="11">10 TM acyl transferase domain found in Cas1p-domain-containing protein</fullName>
    </submittedName>
</protein>
<dbReference type="InterPro" id="IPR057106">
    <property type="entry name" value="NXPE4_C"/>
</dbReference>
<evidence type="ECO:0000259" key="9">
    <source>
        <dbReference type="Pfam" id="PF07779"/>
    </source>
</evidence>
<organism evidence="11 12">
    <name type="scientific">Fusarium acuminatum</name>
    <dbReference type="NCBI Taxonomy" id="5515"/>
    <lineage>
        <taxon>Eukaryota</taxon>
        <taxon>Fungi</taxon>
        <taxon>Dikarya</taxon>
        <taxon>Ascomycota</taxon>
        <taxon>Pezizomycotina</taxon>
        <taxon>Sordariomycetes</taxon>
        <taxon>Hypocreomycetidae</taxon>
        <taxon>Hypocreales</taxon>
        <taxon>Nectriaceae</taxon>
        <taxon>Fusarium</taxon>
        <taxon>Fusarium tricinctum species complex</taxon>
    </lineage>
</organism>
<feature type="transmembrane region" description="Helical" evidence="8">
    <location>
        <begin position="522"/>
        <end position="540"/>
    </location>
</feature>
<evidence type="ECO:0000259" key="10">
    <source>
        <dbReference type="Pfam" id="PF24536"/>
    </source>
</evidence>